<dbReference type="Proteomes" id="UP001201812">
    <property type="component" value="Unassembled WGS sequence"/>
</dbReference>
<evidence type="ECO:0000313" key="2">
    <source>
        <dbReference type="EMBL" id="KAI1699903.1"/>
    </source>
</evidence>
<proteinExistence type="predicted"/>
<keyword evidence="1" id="KW-0732">Signal</keyword>
<protein>
    <submittedName>
        <fullName evidence="2">Uncharacterized protein</fullName>
    </submittedName>
</protein>
<sequence length="87" mass="9499">MATRLFISITALFALGSFCQASKVTYYGYIELCSKEFCYTVAGINVTYEQYYANISISCSTPTPLDMEETLPVAQMCGAKYTSGGAE</sequence>
<dbReference type="EMBL" id="JAKKPZ010000163">
    <property type="protein sequence ID" value="KAI1699903.1"/>
    <property type="molecule type" value="Genomic_DNA"/>
</dbReference>
<feature type="chain" id="PRO_5042161280" evidence="1">
    <location>
        <begin position="22"/>
        <end position="87"/>
    </location>
</feature>
<dbReference type="AlphaFoldDB" id="A0AAD4MMW8"/>
<evidence type="ECO:0000256" key="1">
    <source>
        <dbReference type="SAM" id="SignalP"/>
    </source>
</evidence>
<name>A0AAD4MMW8_9BILA</name>
<evidence type="ECO:0000313" key="3">
    <source>
        <dbReference type="Proteomes" id="UP001201812"/>
    </source>
</evidence>
<keyword evidence="3" id="KW-1185">Reference proteome</keyword>
<comment type="caution">
    <text evidence="2">The sequence shown here is derived from an EMBL/GenBank/DDBJ whole genome shotgun (WGS) entry which is preliminary data.</text>
</comment>
<reference evidence="2" key="1">
    <citation type="submission" date="2022-01" db="EMBL/GenBank/DDBJ databases">
        <title>Genome Sequence Resource for Two Populations of Ditylenchus destructor, the Migratory Endoparasitic Phytonematode.</title>
        <authorList>
            <person name="Zhang H."/>
            <person name="Lin R."/>
            <person name="Xie B."/>
        </authorList>
    </citation>
    <scope>NUCLEOTIDE SEQUENCE</scope>
    <source>
        <strain evidence="2">BazhouSP</strain>
    </source>
</reference>
<accession>A0AAD4MMW8</accession>
<organism evidence="2 3">
    <name type="scientific">Ditylenchus destructor</name>
    <dbReference type="NCBI Taxonomy" id="166010"/>
    <lineage>
        <taxon>Eukaryota</taxon>
        <taxon>Metazoa</taxon>
        <taxon>Ecdysozoa</taxon>
        <taxon>Nematoda</taxon>
        <taxon>Chromadorea</taxon>
        <taxon>Rhabditida</taxon>
        <taxon>Tylenchina</taxon>
        <taxon>Tylenchomorpha</taxon>
        <taxon>Sphaerularioidea</taxon>
        <taxon>Anguinidae</taxon>
        <taxon>Anguininae</taxon>
        <taxon>Ditylenchus</taxon>
    </lineage>
</organism>
<feature type="signal peptide" evidence="1">
    <location>
        <begin position="1"/>
        <end position="21"/>
    </location>
</feature>
<gene>
    <name evidence="2" type="ORF">DdX_17055</name>
</gene>